<comment type="similarity">
    <text evidence="2 10">Belongs to the TRAFAC class TrmE-Era-EngA-EngB-Septin-like GTPase superfamily. EngB GTPase family.</text>
</comment>
<gene>
    <name evidence="10" type="primary">engB</name>
    <name evidence="13" type="ORF">F1188_04895</name>
</gene>
<reference evidence="13 14" key="1">
    <citation type="submission" date="2019-09" db="EMBL/GenBank/DDBJ databases">
        <title>Genome sequence of Roseospira marina, one of the more divergent members of the non-sulfur purple photosynthetic bacterial family, the Rhodospirillaceae.</title>
        <authorList>
            <person name="Meyer T."/>
            <person name="Kyndt J."/>
        </authorList>
    </citation>
    <scope>NUCLEOTIDE SEQUENCE [LARGE SCALE GENOMIC DNA]</scope>
    <source>
        <strain evidence="13 14">DSM 15113</strain>
    </source>
</reference>
<dbReference type="SUPFAM" id="SSF52540">
    <property type="entry name" value="P-loop containing nucleoside triphosphate hydrolases"/>
    <property type="match status" value="1"/>
</dbReference>
<comment type="caution">
    <text evidence="13">The sequence shown here is derived from an EMBL/GenBank/DDBJ whole genome shotgun (WGS) entry which is preliminary data.</text>
</comment>
<evidence type="ECO:0000256" key="10">
    <source>
        <dbReference type="HAMAP-Rule" id="MF_00321"/>
    </source>
</evidence>
<proteinExistence type="inferred from homology"/>
<dbReference type="InterPro" id="IPR006073">
    <property type="entry name" value="GTP-bd"/>
</dbReference>
<feature type="region of interest" description="Disordered" evidence="11">
    <location>
        <begin position="1"/>
        <end position="20"/>
    </location>
</feature>
<dbReference type="HAMAP" id="MF_00321">
    <property type="entry name" value="GTPase_EngB"/>
    <property type="match status" value="1"/>
</dbReference>
<evidence type="ECO:0000256" key="3">
    <source>
        <dbReference type="ARBA" id="ARBA00022618"/>
    </source>
</evidence>
<dbReference type="InterPro" id="IPR019987">
    <property type="entry name" value="GTP-bd_ribosome_bio_YsxC"/>
</dbReference>
<dbReference type="Pfam" id="PF01926">
    <property type="entry name" value="MMR_HSR1"/>
    <property type="match status" value="1"/>
</dbReference>
<accession>A0A5M6IEJ1</accession>
<dbReference type="RefSeq" id="WP_150061275.1">
    <property type="nucleotide sequence ID" value="NZ_JACHII010000005.1"/>
</dbReference>
<evidence type="ECO:0000256" key="5">
    <source>
        <dbReference type="ARBA" id="ARBA00022741"/>
    </source>
</evidence>
<keyword evidence="3 10" id="KW-0132">Cell division</keyword>
<keyword evidence="5 10" id="KW-0547">Nucleotide-binding</keyword>
<sequence>MAEDDDSSAVQPEDASAGHPAEAVRLEAGRLLFAQPCVFLKGVVDLKGLPASDLPEIAFCGRSNVGKSSLVNALTGRKTLARTSNTPGRTQEINLFVLGPEGQPRLMLADLPGHGFARAPKTKVDAWTRLVNAYLKGRPPLRRVLLLVDSRHGLKAVDRTVMAMLDAAAVNYQVVLTKADKPASQAVQAVLEATRAALATHVAAHPEILVTSSQTGAGLAEVRAALTEIAQPVG</sequence>
<evidence type="ECO:0000256" key="4">
    <source>
        <dbReference type="ARBA" id="ARBA00022723"/>
    </source>
</evidence>
<dbReference type="PANTHER" id="PTHR11649">
    <property type="entry name" value="MSS1/TRME-RELATED GTP-BINDING PROTEIN"/>
    <property type="match status" value="1"/>
</dbReference>
<evidence type="ECO:0000259" key="12">
    <source>
        <dbReference type="PROSITE" id="PS51706"/>
    </source>
</evidence>
<dbReference type="GO" id="GO:0005829">
    <property type="term" value="C:cytosol"/>
    <property type="evidence" value="ECO:0007669"/>
    <property type="project" value="TreeGrafter"/>
</dbReference>
<comment type="function">
    <text evidence="10">Necessary for normal cell division and for the maintenance of normal septation.</text>
</comment>
<evidence type="ECO:0000256" key="8">
    <source>
        <dbReference type="ARBA" id="ARBA00023210"/>
    </source>
</evidence>
<organism evidence="13 14">
    <name type="scientific">Roseospira marina</name>
    <dbReference type="NCBI Taxonomy" id="140057"/>
    <lineage>
        <taxon>Bacteria</taxon>
        <taxon>Pseudomonadati</taxon>
        <taxon>Pseudomonadota</taxon>
        <taxon>Alphaproteobacteria</taxon>
        <taxon>Rhodospirillales</taxon>
        <taxon>Rhodospirillaceae</taxon>
        <taxon>Roseospira</taxon>
    </lineage>
</organism>
<dbReference type="EMBL" id="VWPJ01000003">
    <property type="protein sequence ID" value="KAA5606674.1"/>
    <property type="molecule type" value="Genomic_DNA"/>
</dbReference>
<evidence type="ECO:0000313" key="14">
    <source>
        <dbReference type="Proteomes" id="UP000324065"/>
    </source>
</evidence>
<keyword evidence="8 10" id="KW-0717">Septation</keyword>
<dbReference type="InterPro" id="IPR030393">
    <property type="entry name" value="G_ENGB_dom"/>
</dbReference>
<keyword evidence="6" id="KW-0460">Magnesium</keyword>
<evidence type="ECO:0000256" key="7">
    <source>
        <dbReference type="ARBA" id="ARBA00023134"/>
    </source>
</evidence>
<evidence type="ECO:0000256" key="9">
    <source>
        <dbReference type="ARBA" id="ARBA00023306"/>
    </source>
</evidence>
<dbReference type="NCBIfam" id="TIGR03598">
    <property type="entry name" value="GTPase_YsxC"/>
    <property type="match status" value="1"/>
</dbReference>
<name>A0A5M6IEJ1_9PROT</name>
<feature type="domain" description="EngB-type G" evidence="12">
    <location>
        <begin position="53"/>
        <end position="232"/>
    </location>
</feature>
<dbReference type="GO" id="GO:0005525">
    <property type="term" value="F:GTP binding"/>
    <property type="evidence" value="ECO:0007669"/>
    <property type="project" value="UniProtKB-UniRule"/>
</dbReference>
<dbReference type="AlphaFoldDB" id="A0A5M6IEJ1"/>
<dbReference type="OrthoDB" id="9804921at2"/>
<keyword evidence="7 10" id="KW-0342">GTP-binding</keyword>
<dbReference type="GO" id="GO:0046872">
    <property type="term" value="F:metal ion binding"/>
    <property type="evidence" value="ECO:0007669"/>
    <property type="project" value="UniProtKB-KW"/>
</dbReference>
<evidence type="ECO:0000313" key="13">
    <source>
        <dbReference type="EMBL" id="KAA5606674.1"/>
    </source>
</evidence>
<evidence type="ECO:0000256" key="6">
    <source>
        <dbReference type="ARBA" id="ARBA00022842"/>
    </source>
</evidence>
<dbReference type="PROSITE" id="PS51706">
    <property type="entry name" value="G_ENGB"/>
    <property type="match status" value="1"/>
</dbReference>
<evidence type="ECO:0000256" key="2">
    <source>
        <dbReference type="ARBA" id="ARBA00009638"/>
    </source>
</evidence>
<dbReference type="Proteomes" id="UP000324065">
    <property type="component" value="Unassembled WGS sequence"/>
</dbReference>
<dbReference type="Gene3D" id="3.40.50.300">
    <property type="entry name" value="P-loop containing nucleotide triphosphate hydrolases"/>
    <property type="match status" value="1"/>
</dbReference>
<evidence type="ECO:0000256" key="11">
    <source>
        <dbReference type="SAM" id="MobiDB-lite"/>
    </source>
</evidence>
<dbReference type="CDD" id="cd01876">
    <property type="entry name" value="YihA_EngB"/>
    <property type="match status" value="1"/>
</dbReference>
<keyword evidence="4" id="KW-0479">Metal-binding</keyword>
<keyword evidence="14" id="KW-1185">Reference proteome</keyword>
<dbReference type="InterPro" id="IPR027417">
    <property type="entry name" value="P-loop_NTPase"/>
</dbReference>
<protein>
    <recommendedName>
        <fullName evidence="10">Probable GTP-binding protein EngB</fullName>
    </recommendedName>
</protein>
<keyword evidence="9 10" id="KW-0131">Cell cycle</keyword>
<dbReference type="PANTHER" id="PTHR11649:SF13">
    <property type="entry name" value="ENGB-TYPE G DOMAIN-CONTAINING PROTEIN"/>
    <property type="match status" value="1"/>
</dbReference>
<comment type="cofactor">
    <cofactor evidence="1">
        <name>Mg(2+)</name>
        <dbReference type="ChEBI" id="CHEBI:18420"/>
    </cofactor>
</comment>
<evidence type="ECO:0000256" key="1">
    <source>
        <dbReference type="ARBA" id="ARBA00001946"/>
    </source>
</evidence>
<dbReference type="GO" id="GO:0000917">
    <property type="term" value="P:division septum assembly"/>
    <property type="evidence" value="ECO:0007669"/>
    <property type="project" value="UniProtKB-KW"/>
</dbReference>